<accession>A0A024UTY3</accession>
<dbReference type="OrthoDB" id="26525at2759"/>
<evidence type="ECO:0000256" key="4">
    <source>
        <dbReference type="PROSITE-ProRule" id="PRU00221"/>
    </source>
</evidence>
<dbReference type="Pfam" id="PF13499">
    <property type="entry name" value="EF-hand_7"/>
    <property type="match status" value="1"/>
</dbReference>
<feature type="repeat" description="WD" evidence="4">
    <location>
        <begin position="821"/>
        <end position="853"/>
    </location>
</feature>
<feature type="repeat" description="WD" evidence="4">
    <location>
        <begin position="309"/>
        <end position="350"/>
    </location>
</feature>
<dbReference type="SUPFAM" id="SSF50998">
    <property type="entry name" value="Quinoprotein alcohol dehydrogenase-like"/>
    <property type="match status" value="1"/>
</dbReference>
<organism evidence="8">
    <name type="scientific">Aphanomyces invadans</name>
    <dbReference type="NCBI Taxonomy" id="157072"/>
    <lineage>
        <taxon>Eukaryota</taxon>
        <taxon>Sar</taxon>
        <taxon>Stramenopiles</taxon>
        <taxon>Oomycota</taxon>
        <taxon>Saprolegniomycetes</taxon>
        <taxon>Saprolegniales</taxon>
        <taxon>Verrucalvaceae</taxon>
        <taxon>Aphanomyces</taxon>
    </lineage>
</organism>
<dbReference type="InterPro" id="IPR018247">
    <property type="entry name" value="EF_Hand_1_Ca_BS"/>
</dbReference>
<dbReference type="STRING" id="157072.A0A024UTY3"/>
<dbReference type="InterPro" id="IPR015943">
    <property type="entry name" value="WD40/YVTN_repeat-like_dom_sf"/>
</dbReference>
<feature type="domain" description="EF-hand" evidence="7">
    <location>
        <begin position="1422"/>
        <end position="1457"/>
    </location>
</feature>
<feature type="compositionally biased region" description="Low complexity" evidence="6">
    <location>
        <begin position="791"/>
        <end position="805"/>
    </location>
</feature>
<keyword evidence="1 4" id="KW-0853">WD repeat</keyword>
<dbReference type="SMART" id="SM00054">
    <property type="entry name" value="EFh"/>
    <property type="match status" value="4"/>
</dbReference>
<reference evidence="8" key="1">
    <citation type="submission" date="2013-12" db="EMBL/GenBank/DDBJ databases">
        <title>The Genome Sequence of Aphanomyces invadans NJM9701.</title>
        <authorList>
            <consortium name="The Broad Institute Genomics Platform"/>
            <person name="Russ C."/>
            <person name="Tyler B."/>
            <person name="van West P."/>
            <person name="Dieguez-Uribeondo J."/>
            <person name="Young S.K."/>
            <person name="Zeng Q."/>
            <person name="Gargeya S."/>
            <person name="Fitzgerald M."/>
            <person name="Abouelleil A."/>
            <person name="Alvarado L."/>
            <person name="Chapman S.B."/>
            <person name="Gainer-Dewar J."/>
            <person name="Goldberg J."/>
            <person name="Griggs A."/>
            <person name="Gujja S."/>
            <person name="Hansen M."/>
            <person name="Howarth C."/>
            <person name="Imamovic A."/>
            <person name="Ireland A."/>
            <person name="Larimer J."/>
            <person name="McCowan C."/>
            <person name="Murphy C."/>
            <person name="Pearson M."/>
            <person name="Poon T.W."/>
            <person name="Priest M."/>
            <person name="Roberts A."/>
            <person name="Saif S."/>
            <person name="Shea T."/>
            <person name="Sykes S."/>
            <person name="Wortman J."/>
            <person name="Nusbaum C."/>
            <person name="Birren B."/>
        </authorList>
    </citation>
    <scope>NUCLEOTIDE SEQUENCE [LARGE SCALE GENOMIC DNA]</scope>
    <source>
        <strain evidence="8">NJM9701</strain>
    </source>
</reference>
<keyword evidence="2" id="KW-0677">Repeat</keyword>
<evidence type="ECO:0000256" key="3">
    <source>
        <dbReference type="ARBA" id="ARBA00022837"/>
    </source>
</evidence>
<dbReference type="GO" id="GO:0005509">
    <property type="term" value="F:calcium ion binding"/>
    <property type="evidence" value="ECO:0007669"/>
    <property type="project" value="InterPro"/>
</dbReference>
<dbReference type="SMART" id="SM00320">
    <property type="entry name" value="WD40"/>
    <property type="match status" value="9"/>
</dbReference>
<dbReference type="PANTHER" id="PTHR44324">
    <property type="entry name" value="WD40 REPEAT DOMAIN 95"/>
    <property type="match status" value="1"/>
</dbReference>
<dbReference type="Gene3D" id="1.10.238.10">
    <property type="entry name" value="EF-hand"/>
    <property type="match status" value="2"/>
</dbReference>
<feature type="region of interest" description="Disordered" evidence="6">
    <location>
        <begin position="791"/>
        <end position="814"/>
    </location>
</feature>
<dbReference type="RefSeq" id="XP_008863187.1">
    <property type="nucleotide sequence ID" value="XM_008864965.1"/>
</dbReference>
<evidence type="ECO:0000256" key="1">
    <source>
        <dbReference type="ARBA" id="ARBA00022574"/>
    </source>
</evidence>
<keyword evidence="3" id="KW-0106">Calcium</keyword>
<dbReference type="SUPFAM" id="SSF47473">
    <property type="entry name" value="EF-hand"/>
    <property type="match status" value="1"/>
</dbReference>
<evidence type="ECO:0000259" key="7">
    <source>
        <dbReference type="PROSITE" id="PS50222"/>
    </source>
</evidence>
<dbReference type="eggNOG" id="KOG0285">
    <property type="taxonomic scope" value="Eukaryota"/>
</dbReference>
<keyword evidence="5" id="KW-0175">Coiled coil</keyword>
<protein>
    <recommendedName>
        <fullName evidence="7">EF-hand domain-containing protein</fullName>
    </recommendedName>
</protein>
<dbReference type="PANTHER" id="PTHR44324:SF4">
    <property type="entry name" value="WD40 REPEAT DOMAIN 95"/>
    <property type="match status" value="1"/>
</dbReference>
<gene>
    <name evidence="8" type="ORF">H310_01738</name>
</gene>
<proteinExistence type="predicted"/>
<dbReference type="Gene3D" id="2.130.10.10">
    <property type="entry name" value="YVTN repeat-like/Quinoprotein amine dehydrogenase"/>
    <property type="match status" value="3"/>
</dbReference>
<dbReference type="InterPro" id="IPR011047">
    <property type="entry name" value="Quinoprotein_ADH-like_sf"/>
</dbReference>
<evidence type="ECO:0000256" key="5">
    <source>
        <dbReference type="SAM" id="Coils"/>
    </source>
</evidence>
<feature type="domain" description="EF-hand" evidence="7">
    <location>
        <begin position="1380"/>
        <end position="1415"/>
    </location>
</feature>
<evidence type="ECO:0000256" key="6">
    <source>
        <dbReference type="SAM" id="MobiDB-lite"/>
    </source>
</evidence>
<dbReference type="InterPro" id="IPR036322">
    <property type="entry name" value="WD40_repeat_dom_sf"/>
</dbReference>
<evidence type="ECO:0000256" key="2">
    <source>
        <dbReference type="ARBA" id="ARBA00022737"/>
    </source>
</evidence>
<dbReference type="PROSITE" id="PS50082">
    <property type="entry name" value="WD_REPEATS_2"/>
    <property type="match status" value="3"/>
</dbReference>
<name>A0A024UTY3_9STRA</name>
<feature type="region of interest" description="Disordered" evidence="6">
    <location>
        <begin position="1099"/>
        <end position="1126"/>
    </location>
</feature>
<sequence>MDVMMRLKGGQAFKAISDAFQAREQSLGQEGLPLTDFVEIILNSLPKVQSSKEAFDTISGLIDLFNDIDINGDGTLELSEFTSYCVDAGMVATRVKAAPLKYQYVKNKDFVDRTTDGSGIEKIKWCPELKRAVVVETKANSVKIYTHEFKLVNHVFATSLNVPCDQVGVAGDEAHFSRQSFTSDVDLLVQDAEFIPPYKLLVVSTSNLSLTFYDTDHYSCAMETQTSVTQTMLRWCDGANVLATTGNNHVVSLWRVTAEIVSLVHQILDHHDIVMDVLPIPQYDVLVTCDIKRFIYMWDIQDFRSRGHLVGHTHGVRQMVFSTTNDMLLTAGFEFDAYGWDVSSKQIVMTLAGHRAPLVGIQLARFHTERAVTADVEGNFKVWNIHRLNGASAQLLENVSNFPRFCPRAFATLTPWRDIAAGSTVLHVFDSVKMQKHDEIPLRAFFLQASNLFLGVTETCVNLWDGGTGALLEEFTGLTKSQFLLCCQDSLHRKLIVATDDGEVEVYNCTNLARVRKSRGSIGRIATIQYDSANKLIIACTFSTPPGAHDAFGSGGIYVFDDSTIGECELVRSLTNVNVESASFSYHASLIATAASDAVIQLWDFETLQLQSVCSHPGSFMHVVQFLDPYPVVVAADTNGNVLFFATTAQSPHLDGGILHGFTNAHVASTSGDFHGKVGVVDGENLHRDGDVEHFSVVTTINCHLDEDSGVHMLVTGDERGVISIWNLNPMLARLNLTPIPHDKLKSLRRGYHARSKFHRVFGADHVVSCARRSSAASDGSATTRRTSLRQFLSSRQSQTGSTRQIPTPRQPGDVHRMYSWVAHTDAIHSIQLCEHPNLILSSSFDAVVCVWDWKGNNLGSLTNFDTSPMAHPWKFVNENTKRERERREVVEELMKKMDQSPEERKVADMQRRISTRAAGNVNPILKGLFDASHRTPQTPLQKAKNRRRIDLAAAHENGRNLSLVQVGPLIARRSSSRGANDEPSCDSDTFELDKKEMAELNVPTALSSRLEMLQNHENLANTTKHMYVNFADIADDRNKKTSLARCGKLREVDLNPSPFLRDKLGATDVVTMSHSVFVPRPNTAPALLKSTSLPPCASSPAHGKVQQSVARAKTDQCTRRTSSRNSMSALHFDDYKALGNPHSTSTGKLKKINEIILCATTSIELRSASANPSDTNNAPLCNQEHADLRQRMLHTKSKHDRLVADPEPRKLVRTNLRAAQQKLEKEKRAKRYLAQKKRQTTAKIGTVLRHTSIMMTSHGPGVHEIAKADGTHHRFGIYSIKEVMVIIRLFWSLDIDCSGTVCESELMGCQQYFEKLGYTDMATIFRSIDSDGSGEVNLAELLKICFMYASAADIKDMLTLEKLGRAPSMLATNAPLTPEQLADMQEIFHVFDRDRSGTISLDEVLDALHCKQDSVYDAPALSVDEVRQMYQAEDRNGNKELDFDEFVSLMQGLYSQSGMATT</sequence>
<feature type="domain" description="EF-hand" evidence="7">
    <location>
        <begin position="56"/>
        <end position="91"/>
    </location>
</feature>
<dbReference type="InterPro" id="IPR011992">
    <property type="entry name" value="EF-hand-dom_pair"/>
</dbReference>
<dbReference type="Pfam" id="PF00400">
    <property type="entry name" value="WD40"/>
    <property type="match status" value="1"/>
</dbReference>
<dbReference type="PROSITE" id="PS00018">
    <property type="entry name" value="EF_HAND_1"/>
    <property type="match status" value="4"/>
</dbReference>
<dbReference type="EMBL" id="KI913953">
    <property type="protein sequence ID" value="ETW09382.1"/>
    <property type="molecule type" value="Genomic_DNA"/>
</dbReference>
<dbReference type="GeneID" id="20078788"/>
<dbReference type="PROSITE" id="PS50222">
    <property type="entry name" value="EF_HAND_2"/>
    <property type="match status" value="4"/>
</dbReference>
<feature type="repeat" description="WD" evidence="4">
    <location>
        <begin position="579"/>
        <end position="613"/>
    </location>
</feature>
<dbReference type="InterPro" id="IPR019775">
    <property type="entry name" value="WD40_repeat_CS"/>
</dbReference>
<dbReference type="PROSITE" id="PS00678">
    <property type="entry name" value="WD_REPEATS_1"/>
    <property type="match status" value="1"/>
</dbReference>
<dbReference type="InterPro" id="IPR002048">
    <property type="entry name" value="EF_hand_dom"/>
</dbReference>
<dbReference type="InterPro" id="IPR051242">
    <property type="entry name" value="WD-EF-hand_domain"/>
</dbReference>
<dbReference type="SUPFAM" id="SSF50978">
    <property type="entry name" value="WD40 repeat-like"/>
    <property type="match status" value="1"/>
</dbReference>
<dbReference type="InterPro" id="IPR001680">
    <property type="entry name" value="WD40_rpt"/>
</dbReference>
<feature type="domain" description="EF-hand" evidence="7">
    <location>
        <begin position="1317"/>
        <end position="1352"/>
    </location>
</feature>
<evidence type="ECO:0000313" key="8">
    <source>
        <dbReference type="EMBL" id="ETW09382.1"/>
    </source>
</evidence>
<dbReference type="Pfam" id="PF13202">
    <property type="entry name" value="EF-hand_5"/>
    <property type="match status" value="2"/>
</dbReference>
<dbReference type="VEuPathDB" id="FungiDB:H310_01738"/>
<feature type="coiled-coil region" evidence="5">
    <location>
        <begin position="1210"/>
        <end position="1237"/>
    </location>
</feature>